<reference evidence="1 2" key="1">
    <citation type="journal article" date="2019" name="Sci. Rep.">
        <title>Orb-weaving spider Araneus ventricosus genome elucidates the spidroin gene catalogue.</title>
        <authorList>
            <person name="Kono N."/>
            <person name="Nakamura H."/>
            <person name="Ohtoshi R."/>
            <person name="Moran D.A.P."/>
            <person name="Shinohara A."/>
            <person name="Yoshida Y."/>
            <person name="Fujiwara M."/>
            <person name="Mori M."/>
            <person name="Tomita M."/>
            <person name="Arakawa K."/>
        </authorList>
    </citation>
    <scope>NUCLEOTIDE SEQUENCE [LARGE SCALE GENOMIC DNA]</scope>
</reference>
<proteinExistence type="predicted"/>
<accession>A0A4Y2I8F7</accession>
<evidence type="ECO:0000313" key="1">
    <source>
        <dbReference type="EMBL" id="GBM73905.1"/>
    </source>
</evidence>
<feature type="non-terminal residue" evidence="1">
    <location>
        <position position="1"/>
    </location>
</feature>
<gene>
    <name evidence="1" type="ORF">AVEN_193576_1</name>
</gene>
<name>A0A4Y2I8F7_ARAVE</name>
<evidence type="ECO:0000313" key="2">
    <source>
        <dbReference type="Proteomes" id="UP000499080"/>
    </source>
</evidence>
<dbReference type="AlphaFoldDB" id="A0A4Y2I8F7"/>
<comment type="caution">
    <text evidence="1">The sequence shown here is derived from an EMBL/GenBank/DDBJ whole genome shotgun (WGS) entry which is preliminary data.</text>
</comment>
<organism evidence="1 2">
    <name type="scientific">Araneus ventricosus</name>
    <name type="common">Orbweaver spider</name>
    <name type="synonym">Epeira ventricosa</name>
    <dbReference type="NCBI Taxonomy" id="182803"/>
    <lineage>
        <taxon>Eukaryota</taxon>
        <taxon>Metazoa</taxon>
        <taxon>Ecdysozoa</taxon>
        <taxon>Arthropoda</taxon>
        <taxon>Chelicerata</taxon>
        <taxon>Arachnida</taxon>
        <taxon>Araneae</taxon>
        <taxon>Araneomorphae</taxon>
        <taxon>Entelegynae</taxon>
        <taxon>Araneoidea</taxon>
        <taxon>Araneidae</taxon>
        <taxon>Araneus</taxon>
    </lineage>
</organism>
<dbReference type="Proteomes" id="UP000499080">
    <property type="component" value="Unassembled WGS sequence"/>
</dbReference>
<dbReference type="EMBL" id="BGPR01184845">
    <property type="protein sequence ID" value="GBM73905.1"/>
    <property type="molecule type" value="Genomic_DNA"/>
</dbReference>
<keyword evidence="2" id="KW-1185">Reference proteome</keyword>
<sequence length="103" mass="11577">TFRLGWSFTVTLRHSNPSSTSHYDPLPPGEPSNPTFPTDLLPPYFMARRGVPGANGVWDIETGWITYLSLHDMPILTGFPIGDRFWCGVIGFEWRGTLLNDPL</sequence>
<protein>
    <submittedName>
        <fullName evidence="1">Uncharacterized protein</fullName>
    </submittedName>
</protein>